<dbReference type="NCBIfam" id="TIGR02436">
    <property type="entry name" value="four helix bundle protein"/>
    <property type="match status" value="1"/>
</dbReference>
<dbReference type="AlphaFoldDB" id="A0A1M5VU18"/>
<dbReference type="PANTHER" id="PTHR38471">
    <property type="entry name" value="FOUR HELIX BUNDLE PROTEIN"/>
    <property type="match status" value="1"/>
</dbReference>
<dbReference type="Pfam" id="PF05635">
    <property type="entry name" value="23S_rRNA_IVP"/>
    <property type="match status" value="1"/>
</dbReference>
<dbReference type="InterPro" id="IPR012657">
    <property type="entry name" value="23S_rRNA-intervening_sequence"/>
</dbReference>
<keyword evidence="4" id="KW-1185">Reference proteome</keyword>
<evidence type="ECO:0000313" key="3">
    <source>
        <dbReference type="Proteomes" id="UP000184240"/>
    </source>
</evidence>
<evidence type="ECO:0000313" key="1">
    <source>
        <dbReference type="EMBL" id="RXG31056.1"/>
    </source>
</evidence>
<dbReference type="STRING" id="573501.SAMN04487999_0899"/>
<reference evidence="2" key="2">
    <citation type="submission" date="2016-11" db="EMBL/GenBank/DDBJ databases">
        <authorList>
            <person name="Jaros S."/>
            <person name="Januszkiewicz K."/>
            <person name="Wedrychowicz H."/>
        </authorList>
    </citation>
    <scope>NUCLEOTIDE SEQUENCE [LARGE SCALE GENOMIC DNA]</scope>
    <source>
        <strain evidence="2">DSM 19859</strain>
    </source>
</reference>
<dbReference type="Proteomes" id="UP000290037">
    <property type="component" value="Unassembled WGS sequence"/>
</dbReference>
<dbReference type="EMBL" id="QOVN01000001">
    <property type="protein sequence ID" value="RXG31056.1"/>
    <property type="molecule type" value="Genomic_DNA"/>
</dbReference>
<dbReference type="PIRSF" id="PIRSF035652">
    <property type="entry name" value="CHP02436"/>
    <property type="match status" value="1"/>
</dbReference>
<dbReference type="RefSeq" id="WP_072980857.1">
    <property type="nucleotide sequence ID" value="NZ_FQXT01000002.1"/>
</dbReference>
<proteinExistence type="predicted"/>
<reference evidence="3" key="1">
    <citation type="submission" date="2016-11" db="EMBL/GenBank/DDBJ databases">
        <authorList>
            <person name="Varghese N."/>
            <person name="Submissions S."/>
        </authorList>
    </citation>
    <scope>NUCLEOTIDE SEQUENCE [LARGE SCALE GENOMIC DNA]</scope>
    <source>
        <strain evidence="3">DSM 19859</strain>
    </source>
</reference>
<dbReference type="Proteomes" id="UP000184240">
    <property type="component" value="Unassembled WGS sequence"/>
</dbReference>
<sequence length="114" mass="12866">MAYVPRNNAIVDKSFHFACEIVVYTQQLKAQGFYEIGSQLLKSGTSIGANVRESQRAVSTKDFKNKLSIALKEAEETQYWLQIIEHTEIAEVSKALSENCEELIRLLVSIIKNS</sequence>
<dbReference type="OrthoDB" id="285993at2"/>
<protein>
    <submittedName>
        <fullName evidence="2">Four helix bundle protein</fullName>
    </submittedName>
</protein>
<dbReference type="SUPFAM" id="SSF158446">
    <property type="entry name" value="IVS-encoded protein-like"/>
    <property type="match status" value="1"/>
</dbReference>
<evidence type="ECO:0000313" key="4">
    <source>
        <dbReference type="Proteomes" id="UP000290037"/>
    </source>
</evidence>
<name>A0A1M5VU18_9FLAO</name>
<organism evidence="2 3">
    <name type="scientific">Leeuwenhoekiella palythoae</name>
    <dbReference type="NCBI Taxonomy" id="573501"/>
    <lineage>
        <taxon>Bacteria</taxon>
        <taxon>Pseudomonadati</taxon>
        <taxon>Bacteroidota</taxon>
        <taxon>Flavobacteriia</taxon>
        <taxon>Flavobacteriales</taxon>
        <taxon>Flavobacteriaceae</taxon>
        <taxon>Leeuwenhoekiella</taxon>
    </lineage>
</organism>
<evidence type="ECO:0000313" key="2">
    <source>
        <dbReference type="EMBL" id="SHH78423.1"/>
    </source>
</evidence>
<dbReference type="PANTHER" id="PTHR38471:SF2">
    <property type="entry name" value="FOUR HELIX BUNDLE PROTEIN"/>
    <property type="match status" value="1"/>
</dbReference>
<reference evidence="1 4" key="3">
    <citation type="submission" date="2018-07" db="EMBL/GenBank/DDBJ databases">
        <title>Leeuwenhoekiella genomics.</title>
        <authorList>
            <person name="Tahon G."/>
            <person name="Willems A."/>
        </authorList>
    </citation>
    <scope>NUCLEOTIDE SEQUENCE [LARGE SCALE GENOMIC DNA]</scope>
    <source>
        <strain evidence="1 4">LMG 24856</strain>
    </source>
</reference>
<dbReference type="EMBL" id="FQXT01000002">
    <property type="protein sequence ID" value="SHH78423.1"/>
    <property type="molecule type" value="Genomic_DNA"/>
</dbReference>
<dbReference type="InterPro" id="IPR036583">
    <property type="entry name" value="23S_rRNA_IVS_sf"/>
</dbReference>
<dbReference type="Gene3D" id="1.20.1440.60">
    <property type="entry name" value="23S rRNA-intervening sequence"/>
    <property type="match status" value="1"/>
</dbReference>
<gene>
    <name evidence="1" type="ORF">DSM01_192</name>
    <name evidence="2" type="ORF">SAMN04487999_0899</name>
</gene>
<accession>A0A1M5VU18</accession>